<name>A0A0R3U2V6_MESCO</name>
<sequence length="535" mass="60365">MDEFEVVAQIPEPPTFLCDEVVRCEVVVTRANTQTKWYVNWDIRSVEGILVGQYRLNTVAIAQNLQSHHEFAQIVPRKLPGGDYRLGMRSCLRSYFITLDSVFDAGLDPQSRVSWIGHLKSGTQFPFFAIDEKSCTKITLRARLPEHLPPSYRGNIIRFAYKALIQVQVGNISPRLLHLPFRVLPSVRAYYHSSPSLSAVSSTISVTLPVLMGSDYHGSLITSDRDSNPFRNDSTGQFGCGTSPLGDGCLSREELHPAVFDRLSQLLTEAQMSYSNRSHGTKKARGRKKRIRKESPSRLPSAMFAEMVSSSSVATFVISGPNGHICRIGFFKTAARLGDSLRGFLDFQAAAVPCFECVIRATTNEYFDLSFQQENTLEKDLLFFTTPIEVPRDSREKAPTLLENTWQTVWFETRLMCSNTRFLPFSIPILLNAPPEFMITSNFFTCPFRVQWCLRFEFAVAKTLPGRRSRSSLEPKLFNLFLQEPSTTKFPDYTPSINCDRQIFPWELPISIVPNGPGAFIFPNESRSICTVSLG</sequence>
<dbReference type="OrthoDB" id="1918at2759"/>
<evidence type="ECO:0000313" key="3">
    <source>
        <dbReference type="Proteomes" id="UP000267029"/>
    </source>
</evidence>
<reference evidence="2 3" key="1">
    <citation type="submission" date="2018-10" db="EMBL/GenBank/DDBJ databases">
        <authorList>
            <consortium name="Pathogen Informatics"/>
        </authorList>
    </citation>
    <scope>NUCLEOTIDE SEQUENCE [LARGE SCALE GENOMIC DNA]</scope>
</reference>
<evidence type="ECO:0000313" key="2">
    <source>
        <dbReference type="EMBL" id="VDD74835.1"/>
    </source>
</evidence>
<proteinExistence type="predicted"/>
<dbReference type="STRING" id="53468.A0A0R3U2V6"/>
<dbReference type="AlphaFoldDB" id="A0A0R3U2V6"/>
<dbReference type="EMBL" id="UXSR01000085">
    <property type="protein sequence ID" value="VDD74835.1"/>
    <property type="molecule type" value="Genomic_DNA"/>
</dbReference>
<keyword evidence="3" id="KW-1185">Reference proteome</keyword>
<organism evidence="2 3">
    <name type="scientific">Mesocestoides corti</name>
    <name type="common">Flatworm</name>
    <dbReference type="NCBI Taxonomy" id="53468"/>
    <lineage>
        <taxon>Eukaryota</taxon>
        <taxon>Metazoa</taxon>
        <taxon>Spiralia</taxon>
        <taxon>Lophotrochozoa</taxon>
        <taxon>Platyhelminthes</taxon>
        <taxon>Cestoda</taxon>
        <taxon>Eucestoda</taxon>
        <taxon>Cyclophyllidea</taxon>
        <taxon>Mesocestoididae</taxon>
        <taxon>Mesocestoides</taxon>
    </lineage>
</organism>
<dbReference type="Proteomes" id="UP000267029">
    <property type="component" value="Unassembled WGS sequence"/>
</dbReference>
<feature type="compositionally biased region" description="Basic residues" evidence="1">
    <location>
        <begin position="279"/>
        <end position="292"/>
    </location>
</feature>
<gene>
    <name evidence="2" type="ORF">MCOS_LOCUS838</name>
</gene>
<dbReference type="InterPro" id="IPR014848">
    <property type="entry name" value="Rgp1"/>
</dbReference>
<accession>A0A0R3U2V6</accession>
<evidence type="ECO:0000256" key="1">
    <source>
        <dbReference type="SAM" id="MobiDB-lite"/>
    </source>
</evidence>
<feature type="region of interest" description="Disordered" evidence="1">
    <location>
        <begin position="277"/>
        <end position="298"/>
    </location>
</feature>
<dbReference type="PANTHER" id="PTHR12507">
    <property type="entry name" value="REDUCED GROWTH PHENOTYPE 1 RGP1, YEAST -RELATED"/>
    <property type="match status" value="1"/>
</dbReference>
<protein>
    <submittedName>
        <fullName evidence="2">Uncharacterized protein</fullName>
    </submittedName>
</protein>